<keyword evidence="3" id="KW-1185">Reference proteome</keyword>
<sequence>MVDGACHSRQKRPSQYSRPTAFFPSFRNGPCLPMRKSFIRTCAPHSHAPKEGRGGRKRLGRSHNIVFRDSRRAEPRGFPPCMASLQAGVLVKHTPRGPVCQTLLELPYGRKAGNWSEVPWRKGVFFFIKHLSAAFTCGIEFPFPALHRPRLDDGTLGSVRN</sequence>
<evidence type="ECO:0000313" key="3">
    <source>
        <dbReference type="Proteomes" id="UP001230504"/>
    </source>
</evidence>
<dbReference type="RefSeq" id="XP_060419228.1">
    <property type="nucleotide sequence ID" value="XM_060551814.1"/>
</dbReference>
<name>A0AAD8VB37_9PEZI</name>
<accession>A0AAD8VB37</accession>
<gene>
    <name evidence="2" type="ORF">LY79DRAFT_247452</name>
</gene>
<comment type="caution">
    <text evidence="2">The sequence shown here is derived from an EMBL/GenBank/DDBJ whole genome shotgun (WGS) entry which is preliminary data.</text>
</comment>
<evidence type="ECO:0000313" key="2">
    <source>
        <dbReference type="EMBL" id="KAK1598551.1"/>
    </source>
</evidence>
<dbReference type="EMBL" id="JAHLJV010000004">
    <property type="protein sequence ID" value="KAK1598551.1"/>
    <property type="molecule type" value="Genomic_DNA"/>
</dbReference>
<reference evidence="2" key="1">
    <citation type="submission" date="2021-06" db="EMBL/GenBank/DDBJ databases">
        <title>Comparative genomics, transcriptomics and evolutionary studies reveal genomic signatures of adaptation to plant cell wall in hemibiotrophic fungi.</title>
        <authorList>
            <consortium name="DOE Joint Genome Institute"/>
            <person name="Baroncelli R."/>
            <person name="Diaz J.F."/>
            <person name="Benocci T."/>
            <person name="Peng M."/>
            <person name="Battaglia E."/>
            <person name="Haridas S."/>
            <person name="Andreopoulos W."/>
            <person name="Labutti K."/>
            <person name="Pangilinan J."/>
            <person name="Floch G.L."/>
            <person name="Makela M.R."/>
            <person name="Henrissat B."/>
            <person name="Grigoriev I.V."/>
            <person name="Crouch J.A."/>
            <person name="De Vries R.P."/>
            <person name="Sukno S.A."/>
            <person name="Thon M.R."/>
        </authorList>
    </citation>
    <scope>NUCLEOTIDE SEQUENCE</scope>
    <source>
        <strain evidence="2">CBS 125086</strain>
    </source>
</reference>
<dbReference type="Proteomes" id="UP001230504">
    <property type="component" value="Unassembled WGS sequence"/>
</dbReference>
<protein>
    <submittedName>
        <fullName evidence="2">Uncharacterized protein</fullName>
    </submittedName>
</protein>
<dbReference type="GeneID" id="85436054"/>
<organism evidence="2 3">
    <name type="scientific">Colletotrichum navitas</name>
    <dbReference type="NCBI Taxonomy" id="681940"/>
    <lineage>
        <taxon>Eukaryota</taxon>
        <taxon>Fungi</taxon>
        <taxon>Dikarya</taxon>
        <taxon>Ascomycota</taxon>
        <taxon>Pezizomycotina</taxon>
        <taxon>Sordariomycetes</taxon>
        <taxon>Hypocreomycetidae</taxon>
        <taxon>Glomerellales</taxon>
        <taxon>Glomerellaceae</taxon>
        <taxon>Colletotrichum</taxon>
        <taxon>Colletotrichum graminicola species complex</taxon>
    </lineage>
</organism>
<feature type="region of interest" description="Disordered" evidence="1">
    <location>
        <begin position="1"/>
        <end position="21"/>
    </location>
</feature>
<dbReference type="AlphaFoldDB" id="A0AAD8VB37"/>
<proteinExistence type="predicted"/>
<evidence type="ECO:0000256" key="1">
    <source>
        <dbReference type="SAM" id="MobiDB-lite"/>
    </source>
</evidence>